<keyword evidence="6" id="KW-1185">Reference proteome</keyword>
<dbReference type="InterPro" id="IPR050129">
    <property type="entry name" value="Zn_alcohol_dh"/>
</dbReference>
<dbReference type="InterPro" id="IPR002328">
    <property type="entry name" value="ADH_Zn_CS"/>
</dbReference>
<evidence type="ECO:0000256" key="2">
    <source>
        <dbReference type="ARBA" id="ARBA00022833"/>
    </source>
</evidence>
<evidence type="ECO:0000256" key="3">
    <source>
        <dbReference type="ARBA" id="ARBA00023002"/>
    </source>
</evidence>
<name>A0ABQ7PSD7_PLUXY</name>
<dbReference type="Gene3D" id="3.90.180.10">
    <property type="entry name" value="Medium-chain alcohol dehydrogenases, catalytic domain"/>
    <property type="match status" value="1"/>
</dbReference>
<dbReference type="SUPFAM" id="SSF50129">
    <property type="entry name" value="GroES-like"/>
    <property type="match status" value="1"/>
</dbReference>
<dbReference type="EMBL" id="JAHIBW010000030">
    <property type="protein sequence ID" value="KAG7295698.1"/>
    <property type="molecule type" value="Genomic_DNA"/>
</dbReference>
<evidence type="ECO:0000313" key="6">
    <source>
        <dbReference type="Proteomes" id="UP000823941"/>
    </source>
</evidence>
<dbReference type="PANTHER" id="PTHR43401:SF2">
    <property type="entry name" value="L-THREONINE 3-DEHYDROGENASE"/>
    <property type="match status" value="1"/>
</dbReference>
<dbReference type="PANTHER" id="PTHR43401">
    <property type="entry name" value="L-THREONINE 3-DEHYDROGENASE"/>
    <property type="match status" value="1"/>
</dbReference>
<comment type="caution">
    <text evidence="5">The sequence shown here is derived from an EMBL/GenBank/DDBJ whole genome shotgun (WGS) entry which is preliminary data.</text>
</comment>
<dbReference type="Proteomes" id="UP000823941">
    <property type="component" value="Chromosome 30"/>
</dbReference>
<dbReference type="PROSITE" id="PS00059">
    <property type="entry name" value="ADH_ZINC"/>
    <property type="match status" value="1"/>
</dbReference>
<evidence type="ECO:0000259" key="4">
    <source>
        <dbReference type="Pfam" id="PF08240"/>
    </source>
</evidence>
<dbReference type="InterPro" id="IPR013154">
    <property type="entry name" value="ADH-like_N"/>
</dbReference>
<dbReference type="InterPro" id="IPR036291">
    <property type="entry name" value="NAD(P)-bd_dom_sf"/>
</dbReference>
<keyword evidence="3" id="KW-0560">Oxidoreductase</keyword>
<evidence type="ECO:0000256" key="1">
    <source>
        <dbReference type="ARBA" id="ARBA00022723"/>
    </source>
</evidence>
<evidence type="ECO:0000313" key="5">
    <source>
        <dbReference type="EMBL" id="KAG7295698.1"/>
    </source>
</evidence>
<dbReference type="SUPFAM" id="SSF51735">
    <property type="entry name" value="NAD(P)-binding Rossmann-fold domains"/>
    <property type="match status" value="1"/>
</dbReference>
<proteinExistence type="predicted"/>
<organism evidence="5 6">
    <name type="scientific">Plutella xylostella</name>
    <name type="common">Diamondback moth</name>
    <name type="synonym">Plutella maculipennis</name>
    <dbReference type="NCBI Taxonomy" id="51655"/>
    <lineage>
        <taxon>Eukaryota</taxon>
        <taxon>Metazoa</taxon>
        <taxon>Ecdysozoa</taxon>
        <taxon>Arthropoda</taxon>
        <taxon>Hexapoda</taxon>
        <taxon>Insecta</taxon>
        <taxon>Pterygota</taxon>
        <taxon>Neoptera</taxon>
        <taxon>Endopterygota</taxon>
        <taxon>Lepidoptera</taxon>
        <taxon>Glossata</taxon>
        <taxon>Ditrysia</taxon>
        <taxon>Yponomeutoidea</taxon>
        <taxon>Plutellidae</taxon>
        <taxon>Plutella</taxon>
    </lineage>
</organism>
<gene>
    <name evidence="5" type="ORF">JYU34_021986</name>
</gene>
<accession>A0ABQ7PSD7</accession>
<dbReference type="Pfam" id="PF08240">
    <property type="entry name" value="ADH_N"/>
    <property type="match status" value="1"/>
</dbReference>
<keyword evidence="1" id="KW-0479">Metal-binding</keyword>
<dbReference type="Gene3D" id="3.40.50.720">
    <property type="entry name" value="NAD(P)-binding Rossmann-like Domain"/>
    <property type="match status" value="1"/>
</dbReference>
<feature type="domain" description="Alcohol dehydrogenase-like N-terminal" evidence="4">
    <location>
        <begin position="27"/>
        <end position="136"/>
    </location>
</feature>
<sequence>MEALVFDLKTKVLKHEKKHPMPEIVKDDDVIVKVAYSGVCGTDLHIMAGEFPARSDRPFTLGHEFSGVVHAAGPASAFRAGQKVVVDPNRPCNLCNHCRRSKYQFCSARANIGVWVDGGWAQYCVVSSLHVFLLPDGVSLAQGGLCEPYSCVSHGFDIISPITVGQKILICGAGIIGNLWITTLHHQGHRNITVSEMNTKRLEIVKNLGLCRNFDVDGSLEAQSRRRCSQLYPSPSSSAKIQSFTDGEIYRSHSKAPLPLLSKLEDLNLKTGRPNDKLAFYGLQSSISGPGFFN</sequence>
<reference evidence="5 6" key="1">
    <citation type="submission" date="2021-06" db="EMBL/GenBank/DDBJ databases">
        <title>A haploid diamondback moth (Plutella xylostella L.) genome assembly resolves 31 chromosomes and identifies a diamide resistance mutation.</title>
        <authorList>
            <person name="Ward C.M."/>
            <person name="Perry K.D."/>
            <person name="Baker G."/>
            <person name="Powis K."/>
            <person name="Heckel D.G."/>
            <person name="Baxter S.W."/>
        </authorList>
    </citation>
    <scope>NUCLEOTIDE SEQUENCE [LARGE SCALE GENOMIC DNA]</scope>
    <source>
        <strain evidence="5 6">LV</strain>
        <tissue evidence="5">Single pupa</tissue>
    </source>
</reference>
<dbReference type="InterPro" id="IPR011032">
    <property type="entry name" value="GroES-like_sf"/>
</dbReference>
<keyword evidence="2" id="KW-0862">Zinc</keyword>
<protein>
    <recommendedName>
        <fullName evidence="4">Alcohol dehydrogenase-like N-terminal domain-containing protein</fullName>
    </recommendedName>
</protein>